<protein>
    <submittedName>
        <fullName evidence="1">CoA transferase</fullName>
    </submittedName>
</protein>
<dbReference type="SUPFAM" id="SSF89796">
    <property type="entry name" value="CoA-transferase family III (CaiB/BaiF)"/>
    <property type="match status" value="2"/>
</dbReference>
<dbReference type="InterPro" id="IPR050509">
    <property type="entry name" value="CoA-transferase_III"/>
</dbReference>
<dbReference type="PANTHER" id="PTHR48228:SF4">
    <property type="entry name" value="BLR3030 PROTEIN"/>
    <property type="match status" value="1"/>
</dbReference>
<dbReference type="InterPro" id="IPR023606">
    <property type="entry name" value="CoA-Trfase_III_dom_1_sf"/>
</dbReference>
<dbReference type="Proteomes" id="UP001596356">
    <property type="component" value="Unassembled WGS sequence"/>
</dbReference>
<accession>A0ABW2ATR2</accession>
<gene>
    <name evidence="1" type="ORF">ACFQBT_12115</name>
</gene>
<dbReference type="Pfam" id="PF02515">
    <property type="entry name" value="CoA_transf_3"/>
    <property type="match status" value="1"/>
</dbReference>
<dbReference type="InterPro" id="IPR003673">
    <property type="entry name" value="CoA-Trfase_fam_III"/>
</dbReference>
<dbReference type="RefSeq" id="WP_377822991.1">
    <property type="nucleotide sequence ID" value="NZ_JBHSWJ010000002.1"/>
</dbReference>
<reference evidence="2" key="1">
    <citation type="journal article" date="2019" name="Int. J. Syst. Evol. Microbiol.">
        <title>The Global Catalogue of Microorganisms (GCM) 10K type strain sequencing project: providing services to taxonomists for standard genome sequencing and annotation.</title>
        <authorList>
            <consortium name="The Broad Institute Genomics Platform"/>
            <consortium name="The Broad Institute Genome Sequencing Center for Infectious Disease"/>
            <person name="Wu L."/>
            <person name="Ma J."/>
        </authorList>
    </citation>
    <scope>NUCLEOTIDE SEQUENCE [LARGE SCALE GENOMIC DNA]</scope>
    <source>
        <strain evidence="2">NBRC 106593</strain>
    </source>
</reference>
<sequence>MTWPSLELPWPSDAGVQGPRRWWNGPLDVEALAVGSVQAAVSAAKALANQRGSSWRGSVDSSLVGASFDSIGLLRRDDQPVSGWAEFSGFFETADGWVRLHGNYPHHAAVIRSYTAAGDKTGVQAALRSRTAADVERDVRAAGGIAGAVRSMHTWREHPQYRQAIEGRGLITLDSPTGSTRPLAPTTQGPMRGVRVLDLTRVIAGPTATRLLAALGADVLRLDPPATPELLDQHLDTDFGKRTALADLMRTDIDELLDAADVVITGYRPGALAKFGLSAPELLARRPWLIGVDLSAWGDSGPWAHQRGFDSIVQAVTGIGMTYGEHEQPGALPVQALDHATGYLMAAAVMQLLAARGTDGGRAAHLSLARTGAWLQDHPAQPGELTNVVDERFLVERDSAYGRLRYVRPAVVVDGGLIDYPAPPDEYGTAALSWTARPEHP</sequence>
<evidence type="ECO:0000313" key="2">
    <source>
        <dbReference type="Proteomes" id="UP001596356"/>
    </source>
</evidence>
<dbReference type="GO" id="GO:0016740">
    <property type="term" value="F:transferase activity"/>
    <property type="evidence" value="ECO:0007669"/>
    <property type="project" value="UniProtKB-KW"/>
</dbReference>
<keyword evidence="1" id="KW-0808">Transferase</keyword>
<proteinExistence type="predicted"/>
<organism evidence="1 2">
    <name type="scientific">Branchiibius cervicis</name>
    <dbReference type="NCBI Taxonomy" id="908252"/>
    <lineage>
        <taxon>Bacteria</taxon>
        <taxon>Bacillati</taxon>
        <taxon>Actinomycetota</taxon>
        <taxon>Actinomycetes</taxon>
        <taxon>Micrococcales</taxon>
        <taxon>Dermacoccaceae</taxon>
        <taxon>Branchiibius</taxon>
    </lineage>
</organism>
<keyword evidence="2" id="KW-1185">Reference proteome</keyword>
<name>A0ABW2ATR2_9MICO</name>
<dbReference type="PANTHER" id="PTHR48228">
    <property type="entry name" value="SUCCINYL-COA--D-CITRAMALATE COA-TRANSFERASE"/>
    <property type="match status" value="1"/>
</dbReference>
<dbReference type="Gene3D" id="3.40.50.10540">
    <property type="entry name" value="Crotonobetainyl-coa:carnitine coa-transferase, domain 1"/>
    <property type="match status" value="1"/>
</dbReference>
<dbReference type="EMBL" id="JBHSWJ010000002">
    <property type="protein sequence ID" value="MFC6714521.1"/>
    <property type="molecule type" value="Genomic_DNA"/>
</dbReference>
<evidence type="ECO:0000313" key="1">
    <source>
        <dbReference type="EMBL" id="MFC6714521.1"/>
    </source>
</evidence>
<comment type="caution">
    <text evidence="1">The sequence shown here is derived from an EMBL/GenBank/DDBJ whole genome shotgun (WGS) entry which is preliminary data.</text>
</comment>